<dbReference type="PATRIC" id="fig|74704.6.peg.968"/>
<name>A0A0M2NYR1_STACC</name>
<dbReference type="EMBL" id="LAKJ01000018">
    <property type="protein sequence ID" value="KKI63090.1"/>
    <property type="molecule type" value="Genomic_DNA"/>
</dbReference>
<evidence type="ECO:0000313" key="2">
    <source>
        <dbReference type="Proteomes" id="UP000034455"/>
    </source>
</evidence>
<organism evidence="1 2">
    <name type="scientific">Staphylococcus cohnii subsp. cohnii</name>
    <dbReference type="NCBI Taxonomy" id="74704"/>
    <lineage>
        <taxon>Bacteria</taxon>
        <taxon>Bacillati</taxon>
        <taxon>Bacillota</taxon>
        <taxon>Bacilli</taxon>
        <taxon>Bacillales</taxon>
        <taxon>Staphylococcaceae</taxon>
        <taxon>Staphylococcus</taxon>
        <taxon>Staphylococcus cohnii species complex</taxon>
    </lineage>
</organism>
<sequence>MDEIFVFKIKTNDGNMFREYVENIWQISEAVALKRFEKAIKKHEYFYLKDSGRYINVNNIISIDVELLNDNV</sequence>
<reference evidence="1 2" key="1">
    <citation type="submission" date="2015-03" db="EMBL/GenBank/DDBJ databases">
        <title>Genome Assembly of Staphylococcus cohnii subsp. cohnii strain G22B2.</title>
        <authorList>
            <person name="Nair G."/>
            <person name="Kaur G."/>
            <person name="Khatri I."/>
            <person name="Singh N.K."/>
            <person name="Sathyabama S."/>
            <person name="Maurya S.K."/>
            <person name="Subramanian S."/>
            <person name="Agrewala J.N."/>
            <person name="Mayilraj S."/>
        </authorList>
    </citation>
    <scope>NUCLEOTIDE SEQUENCE [LARGE SCALE GENOMIC DNA]</scope>
    <source>
        <strain evidence="1 2">G22B2</strain>
    </source>
</reference>
<proteinExistence type="predicted"/>
<dbReference type="Proteomes" id="UP000034455">
    <property type="component" value="Unassembled WGS sequence"/>
</dbReference>
<accession>A0A0M2NYR1</accession>
<comment type="caution">
    <text evidence="1">The sequence shown here is derived from an EMBL/GenBank/DDBJ whole genome shotgun (WGS) entry which is preliminary data.</text>
</comment>
<protein>
    <submittedName>
        <fullName evidence="1">Uncharacterized protein</fullName>
    </submittedName>
</protein>
<dbReference type="AlphaFoldDB" id="A0A0M2NYR1"/>
<evidence type="ECO:0000313" key="1">
    <source>
        <dbReference type="EMBL" id="KKI63090.1"/>
    </source>
</evidence>
<gene>
    <name evidence="1" type="ORF">UF66_0946</name>
</gene>
<dbReference type="RefSeq" id="WP_019467891.1">
    <property type="nucleotide sequence ID" value="NZ_BKAS01000031.1"/>
</dbReference>
<dbReference type="GeneID" id="58098154"/>